<evidence type="ECO:0000256" key="3">
    <source>
        <dbReference type="ARBA" id="ARBA00022840"/>
    </source>
</evidence>
<gene>
    <name evidence="5" type="primary">gspE</name>
    <name evidence="5" type="ORF">HMPREF9225_1608</name>
</gene>
<keyword evidence="3" id="KW-0067">ATP-binding</keyword>
<evidence type="ECO:0000313" key="5">
    <source>
        <dbReference type="EMBL" id="EFM24742.1"/>
    </source>
</evidence>
<dbReference type="HOGENOM" id="CLU_013446_2_2_9"/>
<dbReference type="CDD" id="cd01129">
    <property type="entry name" value="PulE-GspE-like"/>
    <property type="match status" value="1"/>
</dbReference>
<dbReference type="AlphaFoldDB" id="E0NN69"/>
<keyword evidence="6" id="KW-1185">Reference proteome</keyword>
<organism evidence="5 6">
    <name type="scientific">Peptoniphilus duerdenii ATCC BAA-1640</name>
    <dbReference type="NCBI Taxonomy" id="862517"/>
    <lineage>
        <taxon>Bacteria</taxon>
        <taxon>Bacillati</taxon>
        <taxon>Bacillota</taxon>
        <taxon>Tissierellia</taxon>
        <taxon>Tissierellales</taxon>
        <taxon>Peptoniphilaceae</taxon>
        <taxon>Peptoniphilus</taxon>
    </lineage>
</organism>
<dbReference type="SMART" id="SM00382">
    <property type="entry name" value="AAA"/>
    <property type="match status" value="1"/>
</dbReference>
<dbReference type="Proteomes" id="UP000003280">
    <property type="component" value="Unassembled WGS sequence"/>
</dbReference>
<sequence>MEIERLKKIINKDYSEKYSLVPKSILGNEATFYILEGVNFNDKILENSFGLKSKFIPVSEAELEELRDKFYDEISEIEDFVKSIEVKSEEDRYYFENIKSPVSKLLDKIITYSITKKASDIHFDPREKSAVIRIRMDSILSDISEIQKDLYNQVIMRIKVLSNLDIAKKSLPQDGRFTYKNEKFSTDIRVSTIPTVYGEKIVLRILDKLKVDFTFDGIGIEGDDRDKLIKLIGQPSGLILLVGPTGSGKTSTLYTILEYIKNPKLNIITVEDPVEYKVEGINQVQVNEQSGLNFETGLKAILRQDPDKVMVGEIRSLETAKVALRAAITGHLVLSTLHTRDAIGAVTRLVEMGVPIYEVNAGLIGVVSQRLVRVLCPHCKKIIHEYVDVFDREMDHAIPVGCPMCKDGYLNRTSVFEILDYDDELESMFYKGEDINKIREVAEKKGLVTLKKSLLKLVENYTTSVEEVKKNIFH</sequence>
<accession>E0NN69</accession>
<evidence type="ECO:0000256" key="2">
    <source>
        <dbReference type="ARBA" id="ARBA00022741"/>
    </source>
</evidence>
<dbReference type="GO" id="GO:0005524">
    <property type="term" value="F:ATP binding"/>
    <property type="evidence" value="ECO:0007669"/>
    <property type="project" value="UniProtKB-KW"/>
</dbReference>
<dbReference type="Gene3D" id="3.40.50.300">
    <property type="entry name" value="P-loop containing nucleotide triphosphate hydrolases"/>
    <property type="match status" value="1"/>
</dbReference>
<dbReference type="GO" id="GO:0016887">
    <property type="term" value="F:ATP hydrolysis activity"/>
    <property type="evidence" value="ECO:0007669"/>
    <property type="project" value="TreeGrafter"/>
</dbReference>
<dbReference type="GO" id="GO:0005886">
    <property type="term" value="C:plasma membrane"/>
    <property type="evidence" value="ECO:0007669"/>
    <property type="project" value="TreeGrafter"/>
</dbReference>
<dbReference type="PANTHER" id="PTHR30258:SF1">
    <property type="entry name" value="PROTEIN TRANSPORT PROTEIN HOFB HOMOLOG"/>
    <property type="match status" value="1"/>
</dbReference>
<dbReference type="InterPro" id="IPR027417">
    <property type="entry name" value="P-loop_NTPase"/>
</dbReference>
<protein>
    <submittedName>
        <fullName evidence="5">Type II/IV secretion system protein</fullName>
    </submittedName>
</protein>
<dbReference type="InterPro" id="IPR003593">
    <property type="entry name" value="AAA+_ATPase"/>
</dbReference>
<evidence type="ECO:0000259" key="4">
    <source>
        <dbReference type="SMART" id="SM00382"/>
    </source>
</evidence>
<dbReference type="RefSeq" id="WP_008902383.1">
    <property type="nucleotide sequence ID" value="NZ_GL397071.1"/>
</dbReference>
<evidence type="ECO:0000256" key="1">
    <source>
        <dbReference type="ARBA" id="ARBA00006611"/>
    </source>
</evidence>
<dbReference type="STRING" id="862517.HMPREF9225_1608"/>
<comment type="caution">
    <text evidence="5">The sequence shown here is derived from an EMBL/GenBank/DDBJ whole genome shotgun (WGS) entry which is preliminary data.</text>
</comment>
<feature type="domain" description="AAA+ ATPase" evidence="4">
    <location>
        <begin position="235"/>
        <end position="358"/>
    </location>
</feature>
<dbReference type="Pfam" id="PF00437">
    <property type="entry name" value="T2SSE"/>
    <property type="match status" value="1"/>
</dbReference>
<dbReference type="Gene3D" id="3.30.450.90">
    <property type="match status" value="1"/>
</dbReference>
<dbReference type="OrthoDB" id="9808272at2"/>
<dbReference type="InterPro" id="IPR001482">
    <property type="entry name" value="T2SS/T4SS_dom"/>
</dbReference>
<reference evidence="5 6" key="1">
    <citation type="submission" date="2010-07" db="EMBL/GenBank/DDBJ databases">
        <authorList>
            <person name="Muzny D."/>
            <person name="Qin X."/>
            <person name="Deng J."/>
            <person name="Jiang H."/>
            <person name="Liu Y."/>
            <person name="Qu J."/>
            <person name="Song X.-Z."/>
            <person name="Zhang L."/>
            <person name="Thornton R."/>
            <person name="Coyle M."/>
            <person name="Francisco L."/>
            <person name="Jackson L."/>
            <person name="Javaid M."/>
            <person name="Korchina V."/>
            <person name="Kovar C."/>
            <person name="Mata R."/>
            <person name="Mathew T."/>
            <person name="Ngo R."/>
            <person name="Nguyen L."/>
            <person name="Nguyen N."/>
            <person name="Okwuonu G."/>
            <person name="Ongeri F."/>
            <person name="Pham C."/>
            <person name="Simmons D."/>
            <person name="Wilczek-Boney K."/>
            <person name="Hale W."/>
            <person name="Jakkamsetti A."/>
            <person name="Pham P."/>
            <person name="Ruth R."/>
            <person name="San Lucas F."/>
            <person name="Warren J."/>
            <person name="Zhang J."/>
            <person name="Zhao Z."/>
            <person name="Zhou C."/>
            <person name="Zhu D."/>
            <person name="Lee S."/>
            <person name="Bess C."/>
            <person name="Blankenburg K."/>
            <person name="Forbes L."/>
            <person name="Fu Q."/>
            <person name="Gubbala S."/>
            <person name="Hirani K."/>
            <person name="Jayaseelan J.C."/>
            <person name="Lara F."/>
            <person name="Munidasa M."/>
            <person name="Palculict T."/>
            <person name="Patil S."/>
            <person name="Pu L.-L."/>
            <person name="Saada N."/>
            <person name="Tang L."/>
            <person name="Weissenberger G."/>
            <person name="Zhu Y."/>
            <person name="Hemphill L."/>
            <person name="Shang Y."/>
            <person name="Youmans B."/>
            <person name="Ayvaz T."/>
            <person name="Ross M."/>
            <person name="Santibanez J."/>
            <person name="Aqrawi P."/>
            <person name="Gross S."/>
            <person name="Joshi V."/>
            <person name="Fowler G."/>
            <person name="Nazareth L."/>
            <person name="Reid J."/>
            <person name="Worley K."/>
            <person name="Petrosino J."/>
            <person name="Highlander S."/>
            <person name="Gibbs R."/>
        </authorList>
    </citation>
    <scope>NUCLEOTIDE SEQUENCE [LARGE SCALE GENOMIC DNA]</scope>
    <source>
        <strain evidence="5 6">ATCC BAA-1640</strain>
    </source>
</reference>
<name>E0NN69_9FIRM</name>
<dbReference type="eggNOG" id="COG2804">
    <property type="taxonomic scope" value="Bacteria"/>
</dbReference>
<comment type="similarity">
    <text evidence="1">Belongs to the GSP E family.</text>
</comment>
<proteinExistence type="inferred from homology"/>
<dbReference type="PANTHER" id="PTHR30258">
    <property type="entry name" value="TYPE II SECRETION SYSTEM PROTEIN GSPE-RELATED"/>
    <property type="match status" value="1"/>
</dbReference>
<keyword evidence="2" id="KW-0547">Nucleotide-binding</keyword>
<dbReference type="SUPFAM" id="SSF52540">
    <property type="entry name" value="P-loop containing nucleoside triphosphate hydrolases"/>
    <property type="match status" value="1"/>
</dbReference>
<evidence type="ECO:0000313" key="6">
    <source>
        <dbReference type="Proteomes" id="UP000003280"/>
    </source>
</evidence>
<dbReference type="EMBL" id="AEEH01000048">
    <property type="protein sequence ID" value="EFM24742.1"/>
    <property type="molecule type" value="Genomic_DNA"/>
</dbReference>